<reference evidence="10" key="2">
    <citation type="submission" date="2015-01" db="EMBL/GenBank/DDBJ databases">
        <title>Evolutionary Origins and Diversification of the Mycorrhizal Mutualists.</title>
        <authorList>
            <consortium name="DOE Joint Genome Institute"/>
            <consortium name="Mycorrhizal Genomics Consortium"/>
            <person name="Kohler A."/>
            <person name="Kuo A."/>
            <person name="Nagy L.G."/>
            <person name="Floudas D."/>
            <person name="Copeland A."/>
            <person name="Barry K.W."/>
            <person name="Cichocki N."/>
            <person name="Veneault-Fourrey C."/>
            <person name="LaButti K."/>
            <person name="Lindquist E.A."/>
            <person name="Lipzen A."/>
            <person name="Lundell T."/>
            <person name="Morin E."/>
            <person name="Murat C."/>
            <person name="Riley R."/>
            <person name="Ohm R."/>
            <person name="Sun H."/>
            <person name="Tunlid A."/>
            <person name="Henrissat B."/>
            <person name="Grigoriev I.V."/>
            <person name="Hibbett D.S."/>
            <person name="Martin F."/>
        </authorList>
    </citation>
    <scope>NUCLEOTIDE SEQUENCE [LARGE SCALE GENOMIC DNA]</scope>
    <source>
        <strain evidence="10">Zn</strain>
    </source>
</reference>
<dbReference type="OrthoDB" id="5414787at2759"/>
<dbReference type="HOGENOM" id="CLU_007091_0_2_1"/>
<dbReference type="AlphaFoldDB" id="A0A0C3CJ05"/>
<accession>A0A0C3CJ05</accession>
<evidence type="ECO:0000256" key="3">
    <source>
        <dbReference type="ARBA" id="ARBA00023015"/>
    </source>
</evidence>
<sequence length="762" mass="84942">MSTSGSPAQVISHSSSDQTPPRPRNKRARPPISCLECRRKKLRCDRVQPCMQCKKGGRETLCTFVNRPSVPSPQGRTALDIVLPPSSRPRSELATPIQPGDHVQDDGRTGWVANGSRPESAIPERLQDWHNGYKNNASSLGCIHVKGRRSRYLGLSDRMAMLGHFEEAKDFIMKSFACESTSTMMNEMSAFQKLTVRKTKGPERIYPPLGRAGLVAEMLKSIPKDYSWDMLFSALPFWEGVTRILHVPSFRAECNEIFSIVRAGVDALPPIVRESLVPQLLATLALSARLGAGFRHSESDKISETQVGLYAILIQQWMDSLGGKERLNFYSLQTQALLLLVHQNNNGSPSALWRESGDLVRSAMIMGLHLDPEEYFDFSIFQKEQRRKLWRTIAELDIQFSLAASMPTALRTTDFQAGELRNVNDLELSEGMVEYPADKGPNIWTDATAQIALGPSLRERLDATNKINGIFYLEADAPFLLQQASDLEKGLHNLPIPLKSDTGSGTGGDKSPVKLFSKVMLDVFLRRPSFSIYRSIALSPLRNRYPEARKGAIRSSIELLSHLDALDPTVADLNVIKDRDLLNLFHVICKNDIIQSAYFLCYEIQKFSQPLQDEVQGGFGLVDDGTWTKHSLTRIVENTLNSLLQRLGQFGSDLKDVLPLSIVLQSVRSGGTREEKIDLMLRGAERVWNACRSEMPSIKGITMRSSDDSSDVKNPVEHSGQLPAGWDGVAAEYNDLSMVNMGIDVDFNDFDAGFNNLAQSWL</sequence>
<dbReference type="EMBL" id="KN832879">
    <property type="protein sequence ID" value="KIM99038.1"/>
    <property type="molecule type" value="Genomic_DNA"/>
</dbReference>
<dbReference type="PANTHER" id="PTHR31944">
    <property type="entry name" value="HEME-RESPONSIVE ZINC FINGER TRANSCRIPTION FACTOR HAP1"/>
    <property type="match status" value="1"/>
</dbReference>
<dbReference type="SMART" id="SM00066">
    <property type="entry name" value="GAL4"/>
    <property type="match status" value="1"/>
</dbReference>
<keyword evidence="1" id="KW-0479">Metal-binding</keyword>
<dbReference type="Gene3D" id="4.10.240.10">
    <property type="entry name" value="Zn(2)-C6 fungal-type DNA-binding domain"/>
    <property type="match status" value="1"/>
</dbReference>
<evidence type="ECO:0000256" key="4">
    <source>
        <dbReference type="ARBA" id="ARBA00023125"/>
    </source>
</evidence>
<proteinExistence type="predicted"/>
<protein>
    <recommendedName>
        <fullName evidence="8">Zn(2)-C6 fungal-type domain-containing protein</fullName>
    </recommendedName>
</protein>
<dbReference type="Proteomes" id="UP000054321">
    <property type="component" value="Unassembled WGS sequence"/>
</dbReference>
<keyword evidence="2" id="KW-0862">Zinc</keyword>
<evidence type="ECO:0000256" key="6">
    <source>
        <dbReference type="ARBA" id="ARBA00023242"/>
    </source>
</evidence>
<dbReference type="GO" id="GO:0008270">
    <property type="term" value="F:zinc ion binding"/>
    <property type="evidence" value="ECO:0007669"/>
    <property type="project" value="InterPro"/>
</dbReference>
<dbReference type="InterPro" id="IPR051430">
    <property type="entry name" value="Fungal_TF_Env_Response"/>
</dbReference>
<evidence type="ECO:0000256" key="5">
    <source>
        <dbReference type="ARBA" id="ARBA00023163"/>
    </source>
</evidence>
<keyword evidence="10" id="KW-1185">Reference proteome</keyword>
<evidence type="ECO:0000313" key="9">
    <source>
        <dbReference type="EMBL" id="KIM99038.1"/>
    </source>
</evidence>
<dbReference type="InterPro" id="IPR036864">
    <property type="entry name" value="Zn2-C6_fun-type_DNA-bd_sf"/>
</dbReference>
<evidence type="ECO:0000256" key="2">
    <source>
        <dbReference type="ARBA" id="ARBA00022833"/>
    </source>
</evidence>
<organism evidence="9 10">
    <name type="scientific">Oidiodendron maius (strain Zn)</name>
    <dbReference type="NCBI Taxonomy" id="913774"/>
    <lineage>
        <taxon>Eukaryota</taxon>
        <taxon>Fungi</taxon>
        <taxon>Dikarya</taxon>
        <taxon>Ascomycota</taxon>
        <taxon>Pezizomycotina</taxon>
        <taxon>Leotiomycetes</taxon>
        <taxon>Leotiomycetes incertae sedis</taxon>
        <taxon>Myxotrichaceae</taxon>
        <taxon>Oidiodendron</taxon>
    </lineage>
</organism>
<gene>
    <name evidence="9" type="ORF">OIDMADRAFT_181507</name>
</gene>
<dbReference type="GO" id="GO:0005634">
    <property type="term" value="C:nucleus"/>
    <property type="evidence" value="ECO:0007669"/>
    <property type="project" value="TreeGrafter"/>
</dbReference>
<dbReference type="SUPFAM" id="SSF57701">
    <property type="entry name" value="Zn2/Cys6 DNA-binding domain"/>
    <property type="match status" value="1"/>
</dbReference>
<dbReference type="PROSITE" id="PS50048">
    <property type="entry name" value="ZN2_CY6_FUNGAL_2"/>
    <property type="match status" value="1"/>
</dbReference>
<dbReference type="InterPro" id="IPR001138">
    <property type="entry name" value="Zn2Cys6_DnaBD"/>
</dbReference>
<dbReference type="GO" id="GO:0006351">
    <property type="term" value="P:DNA-templated transcription"/>
    <property type="evidence" value="ECO:0007669"/>
    <property type="project" value="InterPro"/>
</dbReference>
<keyword evidence="5" id="KW-0804">Transcription</keyword>
<evidence type="ECO:0000259" key="8">
    <source>
        <dbReference type="PROSITE" id="PS50048"/>
    </source>
</evidence>
<dbReference type="InterPro" id="IPR007219">
    <property type="entry name" value="XnlR_reg_dom"/>
</dbReference>
<dbReference type="PANTHER" id="PTHR31944:SF131">
    <property type="entry name" value="HEME-RESPONSIVE ZINC FINGER TRANSCRIPTION FACTOR HAP1"/>
    <property type="match status" value="1"/>
</dbReference>
<feature type="region of interest" description="Disordered" evidence="7">
    <location>
        <begin position="1"/>
        <end position="29"/>
    </location>
</feature>
<dbReference type="CDD" id="cd00067">
    <property type="entry name" value="GAL4"/>
    <property type="match status" value="1"/>
</dbReference>
<feature type="compositionally biased region" description="Polar residues" evidence="7">
    <location>
        <begin position="1"/>
        <end position="19"/>
    </location>
</feature>
<dbReference type="InParanoid" id="A0A0C3CJ05"/>
<evidence type="ECO:0000256" key="7">
    <source>
        <dbReference type="SAM" id="MobiDB-lite"/>
    </source>
</evidence>
<keyword evidence="4" id="KW-0238">DNA-binding</keyword>
<evidence type="ECO:0000313" key="10">
    <source>
        <dbReference type="Proteomes" id="UP000054321"/>
    </source>
</evidence>
<keyword evidence="6" id="KW-0539">Nucleus</keyword>
<dbReference type="CDD" id="cd12148">
    <property type="entry name" value="fungal_TF_MHR"/>
    <property type="match status" value="1"/>
</dbReference>
<keyword evidence="3" id="KW-0805">Transcription regulation</keyword>
<dbReference type="Pfam" id="PF00172">
    <property type="entry name" value="Zn_clus"/>
    <property type="match status" value="1"/>
</dbReference>
<feature type="domain" description="Zn(2)-C6 fungal-type" evidence="8">
    <location>
        <begin position="33"/>
        <end position="64"/>
    </location>
</feature>
<evidence type="ECO:0000256" key="1">
    <source>
        <dbReference type="ARBA" id="ARBA00022723"/>
    </source>
</evidence>
<reference evidence="9 10" key="1">
    <citation type="submission" date="2014-04" db="EMBL/GenBank/DDBJ databases">
        <authorList>
            <consortium name="DOE Joint Genome Institute"/>
            <person name="Kuo A."/>
            <person name="Martino E."/>
            <person name="Perotto S."/>
            <person name="Kohler A."/>
            <person name="Nagy L.G."/>
            <person name="Floudas D."/>
            <person name="Copeland A."/>
            <person name="Barry K.W."/>
            <person name="Cichocki N."/>
            <person name="Veneault-Fourrey C."/>
            <person name="LaButti K."/>
            <person name="Lindquist E.A."/>
            <person name="Lipzen A."/>
            <person name="Lundell T."/>
            <person name="Morin E."/>
            <person name="Murat C."/>
            <person name="Sun H."/>
            <person name="Tunlid A."/>
            <person name="Henrissat B."/>
            <person name="Grigoriev I.V."/>
            <person name="Hibbett D.S."/>
            <person name="Martin F."/>
            <person name="Nordberg H.P."/>
            <person name="Cantor M.N."/>
            <person name="Hua S.X."/>
        </authorList>
    </citation>
    <scope>NUCLEOTIDE SEQUENCE [LARGE SCALE GENOMIC DNA]</scope>
    <source>
        <strain evidence="9 10">Zn</strain>
    </source>
</reference>
<dbReference type="GO" id="GO:0000978">
    <property type="term" value="F:RNA polymerase II cis-regulatory region sequence-specific DNA binding"/>
    <property type="evidence" value="ECO:0007669"/>
    <property type="project" value="TreeGrafter"/>
</dbReference>
<dbReference type="PROSITE" id="PS00463">
    <property type="entry name" value="ZN2_CY6_FUNGAL_1"/>
    <property type="match status" value="1"/>
</dbReference>
<name>A0A0C3CJ05_OIDMZ</name>
<dbReference type="Pfam" id="PF04082">
    <property type="entry name" value="Fungal_trans"/>
    <property type="match status" value="1"/>
</dbReference>
<dbReference type="GO" id="GO:0001228">
    <property type="term" value="F:DNA-binding transcription activator activity, RNA polymerase II-specific"/>
    <property type="evidence" value="ECO:0007669"/>
    <property type="project" value="TreeGrafter"/>
</dbReference>
<feature type="region of interest" description="Disordered" evidence="7">
    <location>
        <begin position="86"/>
        <end position="107"/>
    </location>
</feature>